<dbReference type="EMBL" id="CP070608">
    <property type="protein sequence ID" value="QSE98169.1"/>
    <property type="molecule type" value="Genomic_DNA"/>
</dbReference>
<protein>
    <submittedName>
        <fullName evidence="2">HupE/UreJ family protein</fullName>
    </submittedName>
</protein>
<organism evidence="2 3">
    <name type="scientific">Fulvivirga lutea</name>
    <dbReference type="NCBI Taxonomy" id="2810512"/>
    <lineage>
        <taxon>Bacteria</taxon>
        <taxon>Pseudomonadati</taxon>
        <taxon>Bacteroidota</taxon>
        <taxon>Cytophagia</taxon>
        <taxon>Cytophagales</taxon>
        <taxon>Fulvivirgaceae</taxon>
        <taxon>Fulvivirga</taxon>
    </lineage>
</organism>
<feature type="transmembrane region" description="Helical" evidence="1">
    <location>
        <begin position="101"/>
        <end position="120"/>
    </location>
</feature>
<proteinExistence type="predicted"/>
<gene>
    <name evidence="2" type="ORF">JR347_03565</name>
</gene>
<dbReference type="KEGG" id="fuv:JR347_03565"/>
<feature type="transmembrane region" description="Helical" evidence="1">
    <location>
        <begin position="42"/>
        <end position="65"/>
    </location>
</feature>
<evidence type="ECO:0000313" key="2">
    <source>
        <dbReference type="EMBL" id="QSE98169.1"/>
    </source>
</evidence>
<dbReference type="InterPro" id="IPR032809">
    <property type="entry name" value="Put_HupE_UreJ"/>
</dbReference>
<dbReference type="Proteomes" id="UP000662783">
    <property type="component" value="Chromosome"/>
</dbReference>
<dbReference type="AlphaFoldDB" id="A0A975A182"/>
<keyword evidence="3" id="KW-1185">Reference proteome</keyword>
<dbReference type="Pfam" id="PF13795">
    <property type="entry name" value="HupE_UreJ_2"/>
    <property type="match status" value="1"/>
</dbReference>
<keyword evidence="1" id="KW-0472">Membrane</keyword>
<feature type="transmembrane region" description="Helical" evidence="1">
    <location>
        <begin position="71"/>
        <end position="89"/>
    </location>
</feature>
<sequence length="193" mass="21739">MEEFLLYMTLGREHILDWNGIDHVLFIIAISGLFSFIEWKKVVFLVTAFTLGHSVSLALASFEIISFPTEIIEFLIPLTILITALLNLFKKDVLNQQVKWSSYALTLFFGLIHGMGFSNYLKQLLGSGNNIVVQLFGFNLGLELGQLLIVLCVLGGSFIFTEIFSVNRRDWRLVLSSAIAGISLLLTVEAIYW</sequence>
<keyword evidence="1" id="KW-1133">Transmembrane helix</keyword>
<name>A0A975A182_9BACT</name>
<accession>A0A975A182</accession>
<feature type="transmembrane region" description="Helical" evidence="1">
    <location>
        <begin position="173"/>
        <end position="192"/>
    </location>
</feature>
<dbReference type="RefSeq" id="WP_205722677.1">
    <property type="nucleotide sequence ID" value="NZ_CP070608.1"/>
</dbReference>
<feature type="transmembrane region" description="Helical" evidence="1">
    <location>
        <begin position="140"/>
        <end position="161"/>
    </location>
</feature>
<reference evidence="2" key="1">
    <citation type="submission" date="2021-02" db="EMBL/GenBank/DDBJ databases">
        <title>Fulvivirga sp. S481 isolated from sea water.</title>
        <authorList>
            <person name="Bae S.S."/>
            <person name="Baek K."/>
        </authorList>
    </citation>
    <scope>NUCLEOTIDE SEQUENCE</scope>
    <source>
        <strain evidence="2">S481</strain>
    </source>
</reference>
<evidence type="ECO:0000256" key="1">
    <source>
        <dbReference type="SAM" id="Phobius"/>
    </source>
</evidence>
<evidence type="ECO:0000313" key="3">
    <source>
        <dbReference type="Proteomes" id="UP000662783"/>
    </source>
</evidence>
<feature type="transmembrane region" description="Helical" evidence="1">
    <location>
        <begin position="20"/>
        <end position="37"/>
    </location>
</feature>
<keyword evidence="1" id="KW-0812">Transmembrane</keyword>